<protein>
    <submittedName>
        <fullName evidence="2">Uncharacterized protein</fullName>
    </submittedName>
</protein>
<evidence type="ECO:0000256" key="1">
    <source>
        <dbReference type="SAM" id="Phobius"/>
    </source>
</evidence>
<dbReference type="Proteomes" id="UP000403266">
    <property type="component" value="Unassembled WGS sequence"/>
</dbReference>
<accession>A0A5N7MNC0</accession>
<name>A0A5N7MNC0_9HYPH</name>
<keyword evidence="3" id="KW-1185">Reference proteome</keyword>
<feature type="transmembrane region" description="Helical" evidence="1">
    <location>
        <begin position="80"/>
        <end position="100"/>
    </location>
</feature>
<comment type="caution">
    <text evidence="2">The sequence shown here is derived from an EMBL/GenBank/DDBJ whole genome shotgun (WGS) entry which is preliminary data.</text>
</comment>
<keyword evidence="1" id="KW-0812">Transmembrane</keyword>
<feature type="transmembrane region" description="Helical" evidence="1">
    <location>
        <begin position="52"/>
        <end position="73"/>
    </location>
</feature>
<reference evidence="2 3" key="1">
    <citation type="journal article" date="2019" name="Syst. Appl. Microbiol.">
        <title>Microvirga tunisiensis sp. nov., a root nodule symbiotic bacterium isolated from Lupinus micranthus and L. luteus grown in Northern Tunisia.</title>
        <authorList>
            <person name="Msaddak A."/>
            <person name="Rejili M."/>
            <person name="Duran D."/>
            <person name="Mars M."/>
            <person name="Palacios J.M."/>
            <person name="Ruiz-Argueso T."/>
            <person name="Rey L."/>
            <person name="Imperial J."/>
        </authorList>
    </citation>
    <scope>NUCLEOTIDE SEQUENCE [LARGE SCALE GENOMIC DNA]</scope>
    <source>
        <strain evidence="2 3">Lmie10</strain>
    </source>
</reference>
<evidence type="ECO:0000313" key="3">
    <source>
        <dbReference type="Proteomes" id="UP000403266"/>
    </source>
</evidence>
<dbReference type="RefSeq" id="WP_152714256.1">
    <property type="nucleotide sequence ID" value="NZ_VOSJ01000115.1"/>
</dbReference>
<gene>
    <name evidence="2" type="ORF">FS320_22970</name>
</gene>
<dbReference type="OrthoDB" id="8021049at2"/>
<proteinExistence type="predicted"/>
<dbReference type="AlphaFoldDB" id="A0A5N7MNC0"/>
<organism evidence="2 3">
    <name type="scientific">Microvirga tunisiensis</name>
    <dbReference type="NCBI Taxonomy" id="2108360"/>
    <lineage>
        <taxon>Bacteria</taxon>
        <taxon>Pseudomonadati</taxon>
        <taxon>Pseudomonadota</taxon>
        <taxon>Alphaproteobacteria</taxon>
        <taxon>Hyphomicrobiales</taxon>
        <taxon>Methylobacteriaceae</taxon>
        <taxon>Microvirga</taxon>
    </lineage>
</organism>
<dbReference type="EMBL" id="VOSK01000115">
    <property type="protein sequence ID" value="MPR27949.1"/>
    <property type="molecule type" value="Genomic_DNA"/>
</dbReference>
<sequence length="115" mass="12567">MKPRTIEEWVTYFQTAPRRLRNASARFKAGEQEIDTNPAQTTHASDVPANPIFVLGAITLGLPALVLILIVGANSGVREGSLMTILTFLVISAFVVAAIFEIKRLADQPSDIEHH</sequence>
<keyword evidence="1" id="KW-0472">Membrane</keyword>
<keyword evidence="1" id="KW-1133">Transmembrane helix</keyword>
<evidence type="ECO:0000313" key="2">
    <source>
        <dbReference type="EMBL" id="MPR27949.1"/>
    </source>
</evidence>